<name>A0A4R7B8I5_9NEIS</name>
<dbReference type="InterPro" id="IPR029063">
    <property type="entry name" value="SAM-dependent_MTases_sf"/>
</dbReference>
<protein>
    <submittedName>
        <fullName evidence="3">SAM-dependent MidA family methyltransferase</fullName>
    </submittedName>
</protein>
<proteinExistence type="predicted"/>
<dbReference type="PANTHER" id="PTHR12049:SF7">
    <property type="entry name" value="PROTEIN ARGININE METHYLTRANSFERASE NDUFAF7, MITOCHONDRIAL"/>
    <property type="match status" value="1"/>
</dbReference>
<evidence type="ECO:0000313" key="3">
    <source>
        <dbReference type="EMBL" id="TDR80192.1"/>
    </source>
</evidence>
<dbReference type="InterPro" id="IPR038375">
    <property type="entry name" value="NDUFAF7_sf"/>
</dbReference>
<dbReference type="Proteomes" id="UP000295611">
    <property type="component" value="Unassembled WGS sequence"/>
</dbReference>
<evidence type="ECO:0000313" key="4">
    <source>
        <dbReference type="Proteomes" id="UP000295611"/>
    </source>
</evidence>
<dbReference type="SUPFAM" id="SSF53335">
    <property type="entry name" value="S-adenosyl-L-methionine-dependent methyltransferases"/>
    <property type="match status" value="1"/>
</dbReference>
<accession>A0A4R7B8I5</accession>
<dbReference type="Pfam" id="PF02636">
    <property type="entry name" value="Methyltransf_28"/>
    <property type="match status" value="1"/>
</dbReference>
<gene>
    <name evidence="3" type="ORF">DFP86_10546</name>
</gene>
<reference evidence="3 4" key="1">
    <citation type="submission" date="2019-03" db="EMBL/GenBank/DDBJ databases">
        <title>Genomic Encyclopedia of Type Strains, Phase III (KMG-III): the genomes of soil and plant-associated and newly described type strains.</title>
        <authorList>
            <person name="Whitman W."/>
        </authorList>
    </citation>
    <scope>NUCLEOTIDE SEQUENCE [LARGE SCALE GENOMIC DNA]</scope>
    <source>
        <strain evidence="3 4">CECT 8976</strain>
    </source>
</reference>
<dbReference type="PANTHER" id="PTHR12049">
    <property type="entry name" value="PROTEIN ARGININE METHYLTRANSFERASE NDUFAF7, MITOCHONDRIAL"/>
    <property type="match status" value="1"/>
</dbReference>
<dbReference type="GO" id="GO:0035243">
    <property type="term" value="F:protein-arginine omega-N symmetric methyltransferase activity"/>
    <property type="evidence" value="ECO:0007669"/>
    <property type="project" value="TreeGrafter"/>
</dbReference>
<keyword evidence="4" id="KW-1185">Reference proteome</keyword>
<dbReference type="AlphaFoldDB" id="A0A4R7B8I5"/>
<dbReference type="InterPro" id="IPR003788">
    <property type="entry name" value="NDUFAF7"/>
</dbReference>
<dbReference type="GO" id="GO:0032259">
    <property type="term" value="P:methylation"/>
    <property type="evidence" value="ECO:0007669"/>
    <property type="project" value="UniProtKB-KW"/>
</dbReference>
<evidence type="ECO:0000256" key="2">
    <source>
        <dbReference type="ARBA" id="ARBA00022679"/>
    </source>
</evidence>
<dbReference type="EMBL" id="SNZP01000005">
    <property type="protein sequence ID" value="TDR80192.1"/>
    <property type="molecule type" value="Genomic_DNA"/>
</dbReference>
<organism evidence="3 4">
    <name type="scientific">Paludibacterium purpuratum</name>
    <dbReference type="NCBI Taxonomy" id="1144873"/>
    <lineage>
        <taxon>Bacteria</taxon>
        <taxon>Pseudomonadati</taxon>
        <taxon>Pseudomonadota</taxon>
        <taxon>Betaproteobacteria</taxon>
        <taxon>Neisseriales</taxon>
        <taxon>Chromobacteriaceae</taxon>
        <taxon>Paludibacterium</taxon>
    </lineage>
</organism>
<keyword evidence="1 3" id="KW-0489">Methyltransferase</keyword>
<sequence>MMNTLPEPAADALIISQRLQAALRQAIGERGGWIPFSYYMEQALYAPGLGYYAAGSHKLGGAGDFTTAPEMTPLFGAALARQLAELLPQTAGDLYEFGAGSGRLAVDLLAELERLDALPEHYYIVDLSPDLIARQRDTLTREMPHLLERIVWLSALPERIDGIVIGNEVLDAMPCELIHWTPEPMQRGVSLGENGFEWQDRPIDDPALRAQVEALGIAEPGYLSEISRSNQAFIRTLAGRLARGAILLIDYGFPAREYYHPQRHMGTLIGHYRHHTVDDPFYLPGLMDLTCHVDFSAVAQAGIDAGLDLIGYTAQAQFLVNCGIADVMQRLDPTDVRQWAPEASAVQKLISPAEMGELFKAIGFGKNVAIDWQGFAQGDRCHTL</sequence>
<dbReference type="Gene3D" id="3.40.50.12710">
    <property type="match status" value="1"/>
</dbReference>
<keyword evidence="2 3" id="KW-0808">Transferase</keyword>
<evidence type="ECO:0000256" key="1">
    <source>
        <dbReference type="ARBA" id="ARBA00022603"/>
    </source>
</evidence>
<comment type="caution">
    <text evidence="3">The sequence shown here is derived from an EMBL/GenBank/DDBJ whole genome shotgun (WGS) entry which is preliminary data.</text>
</comment>